<dbReference type="EMBL" id="BPLR01018225">
    <property type="protein sequence ID" value="GIY97872.1"/>
    <property type="molecule type" value="Genomic_DNA"/>
</dbReference>
<evidence type="ECO:0000313" key="3">
    <source>
        <dbReference type="Proteomes" id="UP001054945"/>
    </source>
</evidence>
<keyword evidence="1" id="KW-1133">Transmembrane helix</keyword>
<proteinExistence type="predicted"/>
<sequence>MLEEERYRTVAQSNTQKVKPAHITQVPRVAEPSAAAEGILLTLEDPESVDPFRRTRVKAVPFCSLGALEPSAFCYIWGALCVFSLWFFI</sequence>
<dbReference type="Proteomes" id="UP001054945">
    <property type="component" value="Unassembled WGS sequence"/>
</dbReference>
<keyword evidence="3" id="KW-1185">Reference proteome</keyword>
<accession>A0AAV4XS64</accession>
<keyword evidence="1" id="KW-0472">Membrane</keyword>
<organism evidence="2 3">
    <name type="scientific">Caerostris extrusa</name>
    <name type="common">Bark spider</name>
    <name type="synonym">Caerostris bankana</name>
    <dbReference type="NCBI Taxonomy" id="172846"/>
    <lineage>
        <taxon>Eukaryota</taxon>
        <taxon>Metazoa</taxon>
        <taxon>Ecdysozoa</taxon>
        <taxon>Arthropoda</taxon>
        <taxon>Chelicerata</taxon>
        <taxon>Arachnida</taxon>
        <taxon>Araneae</taxon>
        <taxon>Araneomorphae</taxon>
        <taxon>Entelegynae</taxon>
        <taxon>Araneoidea</taxon>
        <taxon>Araneidae</taxon>
        <taxon>Caerostris</taxon>
    </lineage>
</organism>
<evidence type="ECO:0000313" key="2">
    <source>
        <dbReference type="EMBL" id="GIY97872.1"/>
    </source>
</evidence>
<dbReference type="AlphaFoldDB" id="A0AAV4XS64"/>
<comment type="caution">
    <text evidence="2">The sequence shown here is derived from an EMBL/GenBank/DDBJ whole genome shotgun (WGS) entry which is preliminary data.</text>
</comment>
<keyword evidence="1" id="KW-0812">Transmembrane</keyword>
<name>A0AAV4XS64_CAEEX</name>
<evidence type="ECO:0000256" key="1">
    <source>
        <dbReference type="SAM" id="Phobius"/>
    </source>
</evidence>
<protein>
    <submittedName>
        <fullName evidence="2">Uncharacterized protein</fullName>
    </submittedName>
</protein>
<reference evidence="2 3" key="1">
    <citation type="submission" date="2021-06" db="EMBL/GenBank/DDBJ databases">
        <title>Caerostris extrusa draft genome.</title>
        <authorList>
            <person name="Kono N."/>
            <person name="Arakawa K."/>
        </authorList>
    </citation>
    <scope>NUCLEOTIDE SEQUENCE [LARGE SCALE GENOMIC DNA]</scope>
</reference>
<feature type="transmembrane region" description="Helical" evidence="1">
    <location>
        <begin position="62"/>
        <end position="88"/>
    </location>
</feature>
<gene>
    <name evidence="2" type="ORF">CEXT_75491</name>
</gene>